<feature type="domain" description="Restriction endonuclease type IV Mrr" evidence="3">
    <location>
        <begin position="440"/>
        <end position="556"/>
    </location>
</feature>
<dbReference type="GO" id="GO:0003677">
    <property type="term" value="F:DNA binding"/>
    <property type="evidence" value="ECO:0007669"/>
    <property type="project" value="InterPro"/>
</dbReference>
<dbReference type="AlphaFoldDB" id="A0A1D9GKA5"/>
<dbReference type="Gene3D" id="3.40.1350.10">
    <property type="match status" value="1"/>
</dbReference>
<dbReference type="Pfam" id="PF04471">
    <property type="entry name" value="Mrr_cat"/>
    <property type="match status" value="1"/>
</dbReference>
<reference evidence="4 5" key="1">
    <citation type="submission" date="2016-10" db="EMBL/GenBank/DDBJ databases">
        <title>Marinobacter salinus sp. nov., a moderately halophilic bacterium isolated from a tidal flat environment.</title>
        <authorList>
            <person name="Park S.-J."/>
        </authorList>
    </citation>
    <scope>NUCLEOTIDE SEQUENCE [LARGE SCALE GENOMIC DNA]</scope>
    <source>
        <strain evidence="4 5">Hb8</strain>
    </source>
</reference>
<dbReference type="GO" id="GO:0015666">
    <property type="term" value="F:restriction endodeoxyribonuclease activity"/>
    <property type="evidence" value="ECO:0007669"/>
    <property type="project" value="TreeGrafter"/>
</dbReference>
<dbReference type="RefSeq" id="WP_070967458.1">
    <property type="nucleotide sequence ID" value="NZ_CP017715.1"/>
</dbReference>
<feature type="coiled-coil region" evidence="1">
    <location>
        <begin position="201"/>
        <end position="239"/>
    </location>
</feature>
<dbReference type="Proteomes" id="UP000177445">
    <property type="component" value="Chromosome"/>
</dbReference>
<dbReference type="EMBL" id="CP017715">
    <property type="protein sequence ID" value="AOY87820.1"/>
    <property type="molecule type" value="Genomic_DNA"/>
</dbReference>
<dbReference type="PANTHER" id="PTHR30015">
    <property type="entry name" value="MRR RESTRICTION SYSTEM PROTEIN"/>
    <property type="match status" value="1"/>
</dbReference>
<evidence type="ECO:0000313" key="4">
    <source>
        <dbReference type="EMBL" id="AOY87820.1"/>
    </source>
</evidence>
<dbReference type="InterPro" id="IPR007560">
    <property type="entry name" value="Restrct_endonuc_IV_Mrr"/>
</dbReference>
<accession>A0A1D9GKA5</accession>
<keyword evidence="5" id="KW-1185">Reference proteome</keyword>
<dbReference type="GO" id="GO:0009307">
    <property type="term" value="P:DNA restriction-modification system"/>
    <property type="evidence" value="ECO:0007669"/>
    <property type="project" value="InterPro"/>
</dbReference>
<dbReference type="PANTHER" id="PTHR30015:SF7">
    <property type="entry name" value="TYPE IV METHYL-DIRECTED RESTRICTION ENZYME ECOKMRR"/>
    <property type="match status" value="1"/>
</dbReference>
<organism evidence="4 5">
    <name type="scientific">Marinobacter salinus</name>
    <dbReference type="NCBI Taxonomy" id="1874317"/>
    <lineage>
        <taxon>Bacteria</taxon>
        <taxon>Pseudomonadati</taxon>
        <taxon>Pseudomonadota</taxon>
        <taxon>Gammaproteobacteria</taxon>
        <taxon>Pseudomonadales</taxon>
        <taxon>Marinobacteraceae</taxon>
        <taxon>Marinobacter</taxon>
    </lineage>
</organism>
<dbReference type="OrthoDB" id="7061812at2"/>
<protein>
    <recommendedName>
        <fullName evidence="3">Restriction endonuclease type IV Mrr domain-containing protein</fullName>
    </recommendedName>
</protein>
<gene>
    <name evidence="4" type="ORF">BKP64_06330</name>
</gene>
<dbReference type="InterPro" id="IPR011856">
    <property type="entry name" value="tRNA_endonuc-like_dom_sf"/>
</dbReference>
<sequence>MAEQDLISARGPVNNWNARQTSILSYSVFLKHSGLNEEKEIKSRDASVLQSKVDQQIQKWEEKYEKLLENREKQRNAKQAEKDTQEASKVLDECENLLKATLDVDDAVDWSSLKKRPPYRQPSGSLDRVEYSLMYGEPSSFHPHPKPPRPEQTDPRYQSGVQWFHKLIPGLSKKKEQEAAARFEEAMKVHAANTLDVQKKNERLKARFEEERKAFQKARDEYERENQRRNSVIDDLEKRWRGGDPEAIHEHAEMVLNSSQYPEWVDVDFELGYRPDERMLVINYELPAPDSIPTLKEVKYVKTRDEFVEKHITEAQKKALYDRICYQIALRTLHEIWEADEPDNIQGIVFNGFVTAVDRATGIEGRSCILSVQAWKEEFLAINLELVDPKECFRKLKGVSASSLAAVQAVPPKIKLDFEDSRFVESREIASGVDEETNLAAMHWEEFEHLIREIFANEFSGPGAEVKVTKGSRDGGVDAIALDPDPIRGGKIVIQAKRYTNTVGVSAVRDLYGTVVNENANRGILVTTSHYGPDAYQFADGKNLTLIDGGGLLDLLAKHGQKASIDIKAAKLLLNDV</sequence>
<dbReference type="SUPFAM" id="SSF52980">
    <property type="entry name" value="Restriction endonuclease-like"/>
    <property type="match status" value="1"/>
</dbReference>
<keyword evidence="1" id="KW-0175">Coiled coil</keyword>
<dbReference type="KEGG" id="msq:BKP64_06330"/>
<evidence type="ECO:0000259" key="3">
    <source>
        <dbReference type="Pfam" id="PF04471"/>
    </source>
</evidence>
<name>A0A1D9GKA5_9GAMM</name>
<evidence type="ECO:0000256" key="2">
    <source>
        <dbReference type="SAM" id="MobiDB-lite"/>
    </source>
</evidence>
<feature type="coiled-coil region" evidence="1">
    <location>
        <begin position="50"/>
        <end position="97"/>
    </location>
</feature>
<evidence type="ECO:0000256" key="1">
    <source>
        <dbReference type="SAM" id="Coils"/>
    </source>
</evidence>
<feature type="region of interest" description="Disordered" evidence="2">
    <location>
        <begin position="136"/>
        <end position="156"/>
    </location>
</feature>
<evidence type="ECO:0000313" key="5">
    <source>
        <dbReference type="Proteomes" id="UP000177445"/>
    </source>
</evidence>
<dbReference type="InterPro" id="IPR052906">
    <property type="entry name" value="Type_IV_Methyl-Rstrct_Enzyme"/>
</dbReference>
<dbReference type="STRING" id="1874317.BKP64_06330"/>
<dbReference type="InterPro" id="IPR011335">
    <property type="entry name" value="Restrct_endonuc-II-like"/>
</dbReference>
<proteinExistence type="predicted"/>